<protein>
    <submittedName>
        <fullName evidence="1">Uncharacterized protein</fullName>
    </submittedName>
</protein>
<organism evidence="1 2">
    <name type="scientific">Mya arenaria</name>
    <name type="common">Soft-shell clam</name>
    <dbReference type="NCBI Taxonomy" id="6604"/>
    <lineage>
        <taxon>Eukaryota</taxon>
        <taxon>Metazoa</taxon>
        <taxon>Spiralia</taxon>
        <taxon>Lophotrochozoa</taxon>
        <taxon>Mollusca</taxon>
        <taxon>Bivalvia</taxon>
        <taxon>Autobranchia</taxon>
        <taxon>Heteroconchia</taxon>
        <taxon>Euheterodonta</taxon>
        <taxon>Imparidentia</taxon>
        <taxon>Neoheterodontei</taxon>
        <taxon>Myida</taxon>
        <taxon>Myoidea</taxon>
        <taxon>Myidae</taxon>
        <taxon>Mya</taxon>
    </lineage>
</organism>
<name>A0ABY7EQ91_MYAAR</name>
<evidence type="ECO:0000313" key="2">
    <source>
        <dbReference type="Proteomes" id="UP001164746"/>
    </source>
</evidence>
<dbReference type="EMBL" id="CP111019">
    <property type="protein sequence ID" value="WAR12123.1"/>
    <property type="molecule type" value="Genomic_DNA"/>
</dbReference>
<dbReference type="Proteomes" id="UP001164746">
    <property type="component" value="Chromosome 8"/>
</dbReference>
<accession>A0ABY7EQ91</accession>
<gene>
    <name evidence="1" type="ORF">MAR_026303</name>
</gene>
<sequence>MLKTSEKSNQEKDGVSVYLLDNDKRINDVKIIEDHEDAVVAHEKLKYHESAQKDIHDEGQEYDIDEIEQDNNDGLGDIDEIGDINGDEEEDEYQFPPLTRLDPEYVGQEVYLELVDGVRFRRITRAMKPPVFGFLSDEECDYIIEAAKDNGLEMSALFGEDVEKQFDADLPLEKVTRVSQQTWLDGTHIGGEFWDRLQTSYKEGGHYHAHIDTVEYNDKPCCIQTGCGEKELTPEWKECCRLCRLVISAKQTCARIMGAVIFGRGRNGSQTTGYHQYHSKIDLSDHCFILGPRNKFCLY</sequence>
<proteinExistence type="predicted"/>
<reference evidence="1" key="1">
    <citation type="submission" date="2022-11" db="EMBL/GenBank/DDBJ databases">
        <title>Centuries of genome instability and evolution in soft-shell clam transmissible cancer (bioRxiv).</title>
        <authorList>
            <person name="Hart S.F.M."/>
            <person name="Yonemitsu M.A."/>
            <person name="Giersch R.M."/>
            <person name="Beal B.F."/>
            <person name="Arriagada G."/>
            <person name="Davis B.W."/>
            <person name="Ostrander E.A."/>
            <person name="Goff S.P."/>
            <person name="Metzger M.J."/>
        </authorList>
    </citation>
    <scope>NUCLEOTIDE SEQUENCE</scope>
    <source>
        <strain evidence="1">MELC-2E11</strain>
        <tissue evidence="1">Siphon/mantle</tissue>
    </source>
</reference>
<evidence type="ECO:0000313" key="1">
    <source>
        <dbReference type="EMBL" id="WAR12123.1"/>
    </source>
</evidence>
<dbReference type="Gene3D" id="2.60.120.620">
    <property type="entry name" value="q2cbj1_9rhob like domain"/>
    <property type="match status" value="1"/>
</dbReference>
<keyword evidence="2" id="KW-1185">Reference proteome</keyword>